<evidence type="ECO:0000259" key="5">
    <source>
        <dbReference type="SMART" id="SM00382"/>
    </source>
</evidence>
<dbReference type="Pfam" id="PF17862">
    <property type="entry name" value="AAA_lid_3"/>
    <property type="match status" value="1"/>
</dbReference>
<reference evidence="6" key="1">
    <citation type="submission" date="2021-04" db="EMBL/GenBank/DDBJ databases">
        <authorList>
            <person name="Hartkoorn R.C."/>
            <person name="Beaudoing E."/>
            <person name="Hot D."/>
        </authorList>
    </citation>
    <scope>NUCLEOTIDE SEQUENCE</scope>
    <source>
        <strain evidence="6">NRRL B-16292</strain>
    </source>
</reference>
<comment type="similarity">
    <text evidence="3">Belongs to the AAA ATPase family.</text>
</comment>
<dbReference type="InterPro" id="IPR003960">
    <property type="entry name" value="ATPase_AAA_CS"/>
</dbReference>
<dbReference type="InterPro" id="IPR027417">
    <property type="entry name" value="P-loop_NTPase"/>
</dbReference>
<dbReference type="InterPro" id="IPR003959">
    <property type="entry name" value="ATPase_AAA_core"/>
</dbReference>
<dbReference type="PROSITE" id="PS00674">
    <property type="entry name" value="AAA"/>
    <property type="match status" value="2"/>
</dbReference>
<feature type="domain" description="AAA+ ATPase" evidence="5">
    <location>
        <begin position="231"/>
        <end position="367"/>
    </location>
</feature>
<dbReference type="InterPro" id="IPR041569">
    <property type="entry name" value="AAA_lid_3"/>
</dbReference>
<keyword evidence="1 3" id="KW-0547">Nucleotide-binding</keyword>
<dbReference type="InterPro" id="IPR003593">
    <property type="entry name" value="AAA+_ATPase"/>
</dbReference>
<evidence type="ECO:0000256" key="2">
    <source>
        <dbReference type="ARBA" id="ARBA00022840"/>
    </source>
</evidence>
<name>A0ABY5VSH6_9ACTN</name>
<feature type="region of interest" description="Disordered" evidence="4">
    <location>
        <begin position="1"/>
        <end position="25"/>
    </location>
</feature>
<feature type="compositionally biased region" description="Basic and acidic residues" evidence="4">
    <location>
        <begin position="1"/>
        <end position="20"/>
    </location>
</feature>
<dbReference type="PANTHER" id="PTHR23077:SF171">
    <property type="entry name" value="NUCLEAR VALOSIN-CONTAINING PROTEIN-LIKE"/>
    <property type="match status" value="1"/>
</dbReference>
<dbReference type="InterPro" id="IPR050168">
    <property type="entry name" value="AAA_ATPase_domain"/>
</dbReference>
<dbReference type="SUPFAM" id="SSF52540">
    <property type="entry name" value="P-loop containing nucleoside triphosphate hydrolases"/>
    <property type="match status" value="2"/>
</dbReference>
<feature type="domain" description="AAA+ ATPase" evidence="5">
    <location>
        <begin position="497"/>
        <end position="633"/>
    </location>
</feature>
<keyword evidence="2 3" id="KW-0067">ATP-binding</keyword>
<gene>
    <name evidence="6" type="ORF">Dfulv_34450</name>
</gene>
<evidence type="ECO:0000313" key="6">
    <source>
        <dbReference type="EMBL" id="UWP80235.1"/>
    </source>
</evidence>
<accession>A0ABY5VSH6</accession>
<dbReference type="CDD" id="cd19481">
    <property type="entry name" value="RecA-like_protease"/>
    <property type="match status" value="1"/>
</dbReference>
<dbReference type="RefSeq" id="WP_259857993.1">
    <property type="nucleotide sequence ID" value="NZ_BAAAST010000007.1"/>
</dbReference>
<evidence type="ECO:0000313" key="7">
    <source>
        <dbReference type="Proteomes" id="UP001059617"/>
    </source>
</evidence>
<evidence type="ECO:0000256" key="4">
    <source>
        <dbReference type="SAM" id="MobiDB-lite"/>
    </source>
</evidence>
<dbReference type="PANTHER" id="PTHR23077">
    <property type="entry name" value="AAA-FAMILY ATPASE"/>
    <property type="match status" value="1"/>
</dbReference>
<dbReference type="Proteomes" id="UP001059617">
    <property type="component" value="Chromosome"/>
</dbReference>
<evidence type="ECO:0000256" key="3">
    <source>
        <dbReference type="RuleBase" id="RU003651"/>
    </source>
</evidence>
<organism evidence="6 7">
    <name type="scientific">Dactylosporangium fulvum</name>
    <dbReference type="NCBI Taxonomy" id="53359"/>
    <lineage>
        <taxon>Bacteria</taxon>
        <taxon>Bacillati</taxon>
        <taxon>Actinomycetota</taxon>
        <taxon>Actinomycetes</taxon>
        <taxon>Micromonosporales</taxon>
        <taxon>Micromonosporaceae</taxon>
        <taxon>Dactylosporangium</taxon>
    </lineage>
</organism>
<reference evidence="6" key="2">
    <citation type="submission" date="2022-09" db="EMBL/GenBank/DDBJ databases">
        <title>Biosynthetic gene clusters of Dactylosporangioum fulvum.</title>
        <authorList>
            <person name="Caradec T."/>
        </authorList>
    </citation>
    <scope>NUCLEOTIDE SEQUENCE</scope>
    <source>
        <strain evidence="6">NRRL B-16292</strain>
    </source>
</reference>
<dbReference type="Gene3D" id="3.40.50.300">
    <property type="entry name" value="P-loop containing nucleotide triphosphate hydrolases"/>
    <property type="match status" value="2"/>
</dbReference>
<dbReference type="EMBL" id="CP073720">
    <property type="protein sequence ID" value="UWP80235.1"/>
    <property type="molecule type" value="Genomic_DNA"/>
</dbReference>
<keyword evidence="7" id="KW-1185">Reference proteome</keyword>
<protein>
    <submittedName>
        <fullName evidence="6">AAA family ATPase</fullName>
    </submittedName>
</protein>
<evidence type="ECO:0000256" key="1">
    <source>
        <dbReference type="ARBA" id="ARBA00022741"/>
    </source>
</evidence>
<dbReference type="Gene3D" id="1.10.8.60">
    <property type="match status" value="2"/>
</dbReference>
<proteinExistence type="inferred from homology"/>
<dbReference type="SMART" id="SM00382">
    <property type="entry name" value="AAA"/>
    <property type="match status" value="2"/>
</dbReference>
<dbReference type="Pfam" id="PF00004">
    <property type="entry name" value="AAA"/>
    <property type="match status" value="2"/>
</dbReference>
<sequence>MTEQDHHHNHDHAVDGDPGGKHSHASVARPLVGRRLAPTEVGISSDLARDATLGEGDAVWIRGRTAAPVVAVVRDVSGALGEGNVVRLGSLLWSGLGVRPGDVVTVGPVGAVTAAKVQLVPAFHLFHRLGQRVVDRLRAARAPISVGSSLFVETYGGGGGVVLRVSDSDIRVGRITDATEVTFGEPDPDVGRRKQSLADVGGLHQEIARVRELLELPLVAPGLYRAIGIRPTKGVLLCGPPGVGKTLLCRAVAAELNAEVFQVAAVDLVGGFSGETEANLRTLFSNASHHAPAMIVIDELDAVAVRRDAMASQGDVRVATQLLSLMDGLDQVDGVVVLGTSNRPDSIDEAFRRPGRLDVEIRLDVPDEQGRREILAVHTREMPLTEAAERALEGAASATAGLTGADLMHLVREIGLAAARRVSTQSVHADWSEGLDVDISVDAADVAEGLERVGPSALRGMSHAAATTLSWQDIVGLDEEKALLERAAVEAFSPAGAAEGVLLFGPAGEGKSTLVGALAEHLDVPLLTIEGASVFNQWLGESEAALRLVFERARRVAPAILLIEQLDSIGYARAQGAQEHAPMRVLAALLAALDRCRGSRVLVVATTNRVDLVDPAVIRPGRIGRRIEISEPSHERRLRIIEQLAGGDPRVAGEAAQELATRLSGASAAEVARAVSEIITAYER</sequence>